<sequence length="437" mass="45589">MKRVILCASALLAGGFAMAQQPAPQTVPTRTAQTIAPRVVTIPTAGASAGSNYSDIDQAGIGSDATVKQQGTAQGSFISQVGSDNANRNDVVVRQWGNVTALSGEGNYGEVDQNGAGNTFYGTQEGDFNQMFSTQVGLDNDVYVQQGDDTAEQAEGNLAIVDQDGSINVASVEQRFDNNQSSITQRNSVGAISGNVSYQDQVANPNQSAGHVAIGEQWGEGNELAQFQVGPGDGNYAEALQGNATDAAQGGFVQQVQTGSLNEAYATQIGVDNTLYQEQDGSGNTAQAIQADNPASGNDMVAMQYQSGDDHSAYVKQNGSLNEAYQEQFGEGNISNIEQRGGVNPLEANLATTLQSGALNQSDILQKTRGNVSFVDQLGNGHQSIINQNANGTSAPGAQGFNTATVSQRNANVSFSPAQSRTFVGTPAAQRVRNNNN</sequence>
<dbReference type="AlphaFoldDB" id="A0A3S9MY56"/>
<organism evidence="2 3">
    <name type="scientific">Nonlabens ponticola</name>
    <dbReference type="NCBI Taxonomy" id="2496866"/>
    <lineage>
        <taxon>Bacteria</taxon>
        <taxon>Pseudomonadati</taxon>
        <taxon>Bacteroidota</taxon>
        <taxon>Flavobacteriia</taxon>
        <taxon>Flavobacteriales</taxon>
        <taxon>Flavobacteriaceae</taxon>
        <taxon>Nonlabens</taxon>
    </lineage>
</organism>
<keyword evidence="1" id="KW-0732">Signal</keyword>
<dbReference type="Proteomes" id="UP000279600">
    <property type="component" value="Chromosome"/>
</dbReference>
<proteinExistence type="predicted"/>
<gene>
    <name evidence="2" type="ORF">EJ995_07450</name>
</gene>
<accession>A0A3S9MY56</accession>
<evidence type="ECO:0000313" key="3">
    <source>
        <dbReference type="Proteomes" id="UP000279600"/>
    </source>
</evidence>
<reference evidence="2 3" key="1">
    <citation type="submission" date="2018-12" db="EMBL/GenBank/DDBJ databases">
        <title>Complete genome of Nonlabens sp. MJ115.</title>
        <authorList>
            <person name="Choi H.S."/>
            <person name="Jung J."/>
        </authorList>
    </citation>
    <scope>NUCLEOTIDE SEQUENCE [LARGE SCALE GENOMIC DNA]</scope>
    <source>
        <strain evidence="2 3">MJ115</strain>
    </source>
</reference>
<evidence type="ECO:0000256" key="1">
    <source>
        <dbReference type="SAM" id="SignalP"/>
    </source>
</evidence>
<feature type="chain" id="PRO_5019050863" description="Curlin" evidence="1">
    <location>
        <begin position="20"/>
        <end position="437"/>
    </location>
</feature>
<feature type="signal peptide" evidence="1">
    <location>
        <begin position="1"/>
        <end position="19"/>
    </location>
</feature>
<dbReference type="EMBL" id="CP034549">
    <property type="protein sequence ID" value="AZQ44072.1"/>
    <property type="molecule type" value="Genomic_DNA"/>
</dbReference>
<keyword evidence="3" id="KW-1185">Reference proteome</keyword>
<evidence type="ECO:0000313" key="2">
    <source>
        <dbReference type="EMBL" id="AZQ44072.1"/>
    </source>
</evidence>
<name>A0A3S9MY56_9FLAO</name>
<protein>
    <recommendedName>
        <fullName evidence="4">Curlin</fullName>
    </recommendedName>
</protein>
<dbReference type="OrthoDB" id="1143599at2"/>
<dbReference type="KEGG" id="noj:EJ995_07450"/>
<dbReference type="RefSeq" id="WP_126447146.1">
    <property type="nucleotide sequence ID" value="NZ_CP034549.1"/>
</dbReference>
<evidence type="ECO:0008006" key="4">
    <source>
        <dbReference type="Google" id="ProtNLM"/>
    </source>
</evidence>